<keyword evidence="9" id="KW-0511">Multifunctional enzyme</keyword>
<dbReference type="Gene3D" id="3.50.50.60">
    <property type="entry name" value="FAD/NAD(P)-binding domain"/>
    <property type="match status" value="1"/>
</dbReference>
<keyword evidence="3" id="KW-0285">Flavoprotein</keyword>
<dbReference type="NCBIfam" id="TIGR03197">
    <property type="entry name" value="MnmC_Cterm"/>
    <property type="match status" value="1"/>
</dbReference>
<dbReference type="AlphaFoldDB" id="A0A1A9RBM5"/>
<keyword evidence="2" id="KW-0489">Methyltransferase</keyword>
<protein>
    <submittedName>
        <fullName evidence="11">Oxidoreductase</fullName>
    </submittedName>
</protein>
<reference evidence="12" key="1">
    <citation type="submission" date="2016-05" db="EMBL/GenBank/DDBJ databases">
        <title>Draft genome of Corynebacterium afermentans subsp. afermentans LCDC 88199T.</title>
        <authorList>
            <person name="Bernier A.-M."/>
            <person name="Bernard K."/>
        </authorList>
    </citation>
    <scope>NUCLEOTIDE SEQUENCE [LARGE SCALE GENOMIC DNA]</scope>
    <source>
        <strain evidence="12">NML01-0328</strain>
    </source>
</reference>
<dbReference type="InterPro" id="IPR036188">
    <property type="entry name" value="FAD/NAD-bd_sf"/>
</dbReference>
<dbReference type="EMBL" id="LXSF01000012">
    <property type="protein sequence ID" value="OAM15388.1"/>
    <property type="molecule type" value="Genomic_DNA"/>
</dbReference>
<dbReference type="GO" id="GO:0008168">
    <property type="term" value="F:methyltransferase activity"/>
    <property type="evidence" value="ECO:0007669"/>
    <property type="project" value="UniProtKB-KW"/>
</dbReference>
<evidence type="ECO:0000256" key="9">
    <source>
        <dbReference type="ARBA" id="ARBA00023268"/>
    </source>
</evidence>
<evidence type="ECO:0000256" key="6">
    <source>
        <dbReference type="ARBA" id="ARBA00022694"/>
    </source>
</evidence>
<keyword evidence="1" id="KW-0963">Cytoplasm</keyword>
<evidence type="ECO:0000256" key="1">
    <source>
        <dbReference type="ARBA" id="ARBA00022490"/>
    </source>
</evidence>
<evidence type="ECO:0000256" key="3">
    <source>
        <dbReference type="ARBA" id="ARBA00022630"/>
    </source>
</evidence>
<dbReference type="Proteomes" id="UP000078003">
    <property type="component" value="Unassembled WGS sequence"/>
</dbReference>
<keyword evidence="7" id="KW-0274">FAD</keyword>
<keyword evidence="4" id="KW-0808">Transferase</keyword>
<gene>
    <name evidence="11" type="ORF">A7P85_09415</name>
</gene>
<evidence type="ECO:0000256" key="8">
    <source>
        <dbReference type="ARBA" id="ARBA00023002"/>
    </source>
</evidence>
<dbReference type="Gene3D" id="3.30.9.10">
    <property type="entry name" value="D-Amino Acid Oxidase, subunit A, domain 2"/>
    <property type="match status" value="1"/>
</dbReference>
<dbReference type="GO" id="GO:0008033">
    <property type="term" value="P:tRNA processing"/>
    <property type="evidence" value="ECO:0007669"/>
    <property type="project" value="UniProtKB-KW"/>
</dbReference>
<dbReference type="InterPro" id="IPR017610">
    <property type="entry name" value="tRNA_S-uridine_synth_MnmC_C"/>
</dbReference>
<keyword evidence="6" id="KW-0819">tRNA processing</keyword>
<evidence type="ECO:0000256" key="4">
    <source>
        <dbReference type="ARBA" id="ARBA00022679"/>
    </source>
</evidence>
<dbReference type="PANTHER" id="PTHR13847:SF283">
    <property type="entry name" value="TRNA 5-METHYLAMINOMETHYL-2-THIOURIDINE BIOSYNTHESIS BIFUNCTIONAL PROTEIN MNMC"/>
    <property type="match status" value="1"/>
</dbReference>
<proteinExistence type="predicted"/>
<sequence length="516" mass="55888">MTTHALIWQGIPTEQELAAAISQHPRAACIFLSDNFSGSLHEPDKGYLKSCAASAANFIPADTNPLQRDIYLLPAAAATELAQYGFGEPVWQNSPPVPQQASPSKPWQIAPPPIPVERVLIIGGGIAGAATAHALARRGISSLILEQNDQPARAASGNRQGLLYAKISAHPTLQTRLLLGSYGYSRRLLEHLLPNSPDWQACGVLHLNHNQSETRRNRELAEQRANRHLYYAVSPAEAEAHSGIPLGGQSGLFWPQGTWLNPPSFAAALLKSPRIRVLTQHRLTNLQRHGSEWRLAVQTPQGMQTFSGSHIVFCCGAEQLADILPEALPLQFIRGQTSLAEASPLSRQLRCALSADAYISPEYRHQHCFGASFVPNEQSSELRATEDDGNHAKLAQLSPELAAALPTYHSGHAAVRADCYDHLPAVGALGDWAAMRVQYAKLAHDKNYRLPDLPCPHLPGLFVNSGHGSRGLATAPLCGELVAAQISGQPLPTEPEVAAALAPNRLLIRRIIHRQT</sequence>
<dbReference type="PANTHER" id="PTHR13847">
    <property type="entry name" value="SARCOSINE DEHYDROGENASE-RELATED"/>
    <property type="match status" value="1"/>
</dbReference>
<evidence type="ECO:0000256" key="5">
    <source>
        <dbReference type="ARBA" id="ARBA00022691"/>
    </source>
</evidence>
<dbReference type="Pfam" id="PF01266">
    <property type="entry name" value="DAO"/>
    <property type="match status" value="1"/>
</dbReference>
<organism evidence="11 12">
    <name type="scientific">Eikenella corrodens</name>
    <dbReference type="NCBI Taxonomy" id="539"/>
    <lineage>
        <taxon>Bacteria</taxon>
        <taxon>Pseudomonadati</taxon>
        <taxon>Pseudomonadota</taxon>
        <taxon>Betaproteobacteria</taxon>
        <taxon>Neisseriales</taxon>
        <taxon>Neisseriaceae</taxon>
        <taxon>Eikenella</taxon>
    </lineage>
</organism>
<dbReference type="GO" id="GO:0016645">
    <property type="term" value="F:oxidoreductase activity, acting on the CH-NH group of donors"/>
    <property type="evidence" value="ECO:0007669"/>
    <property type="project" value="InterPro"/>
</dbReference>
<evidence type="ECO:0000313" key="11">
    <source>
        <dbReference type="EMBL" id="OAM15388.1"/>
    </source>
</evidence>
<evidence type="ECO:0000256" key="2">
    <source>
        <dbReference type="ARBA" id="ARBA00022603"/>
    </source>
</evidence>
<keyword evidence="8" id="KW-0560">Oxidoreductase</keyword>
<comment type="caution">
    <text evidence="11">The sequence shown here is derived from an EMBL/GenBank/DDBJ whole genome shotgun (WGS) entry which is preliminary data.</text>
</comment>
<feature type="domain" description="FAD dependent oxidoreductase" evidence="10">
    <location>
        <begin position="118"/>
        <end position="484"/>
    </location>
</feature>
<name>A0A1A9RBM5_EIKCO</name>
<dbReference type="GO" id="GO:0005737">
    <property type="term" value="C:cytoplasm"/>
    <property type="evidence" value="ECO:0007669"/>
    <property type="project" value="TreeGrafter"/>
</dbReference>
<dbReference type="InterPro" id="IPR006076">
    <property type="entry name" value="FAD-dep_OxRdtase"/>
</dbReference>
<evidence type="ECO:0000259" key="10">
    <source>
        <dbReference type="Pfam" id="PF01266"/>
    </source>
</evidence>
<accession>A0A1A9RBM5</accession>
<evidence type="ECO:0000256" key="7">
    <source>
        <dbReference type="ARBA" id="ARBA00022827"/>
    </source>
</evidence>
<evidence type="ECO:0000313" key="12">
    <source>
        <dbReference type="Proteomes" id="UP000078003"/>
    </source>
</evidence>
<dbReference type="GO" id="GO:0032259">
    <property type="term" value="P:methylation"/>
    <property type="evidence" value="ECO:0007669"/>
    <property type="project" value="UniProtKB-KW"/>
</dbReference>
<keyword evidence="5" id="KW-0949">S-adenosyl-L-methionine</keyword>
<dbReference type="SUPFAM" id="SSF51905">
    <property type="entry name" value="FAD/NAD(P)-binding domain"/>
    <property type="match status" value="1"/>
</dbReference>